<evidence type="ECO:0000313" key="2">
    <source>
        <dbReference type="EMBL" id="UTW10322.1"/>
    </source>
</evidence>
<gene>
    <name evidence="2" type="ORF">KDW95_13530</name>
</gene>
<dbReference type="Proteomes" id="UP001058461">
    <property type="component" value="Chromosome"/>
</dbReference>
<evidence type="ECO:0008006" key="4">
    <source>
        <dbReference type="Google" id="ProtNLM"/>
    </source>
</evidence>
<evidence type="ECO:0000313" key="3">
    <source>
        <dbReference type="Proteomes" id="UP001058461"/>
    </source>
</evidence>
<feature type="compositionally biased region" description="Acidic residues" evidence="1">
    <location>
        <begin position="57"/>
        <end position="70"/>
    </location>
</feature>
<feature type="region of interest" description="Disordered" evidence="1">
    <location>
        <begin position="53"/>
        <end position="88"/>
    </location>
</feature>
<name>A0ABY5HG85_9GAMM</name>
<dbReference type="EMBL" id="CP073347">
    <property type="protein sequence ID" value="UTW10322.1"/>
    <property type="molecule type" value="Genomic_DNA"/>
</dbReference>
<dbReference type="InterPro" id="IPR036895">
    <property type="entry name" value="Uracil-DNA_glycosylase-like_sf"/>
</dbReference>
<keyword evidence="3" id="KW-1185">Reference proteome</keyword>
<proteinExistence type="predicted"/>
<accession>A0ABY5HG85</accession>
<evidence type="ECO:0000256" key="1">
    <source>
        <dbReference type="SAM" id="MobiDB-lite"/>
    </source>
</evidence>
<dbReference type="RefSeq" id="WP_255852358.1">
    <property type="nucleotide sequence ID" value="NZ_CP073347.1"/>
</dbReference>
<reference evidence="2" key="1">
    <citation type="submission" date="2021-04" db="EMBL/GenBank/DDBJ databases">
        <title>Oceanospirillales bacteria with DddD are important DMSP degraders in coastal seawater.</title>
        <authorList>
            <person name="Liu J."/>
        </authorList>
    </citation>
    <scope>NUCLEOTIDE SEQUENCE</scope>
    <source>
        <strain evidence="2">D13-1</strain>
    </source>
</reference>
<organism evidence="2 3">
    <name type="scientific">Marinobacterium rhizophilum</name>
    <dbReference type="NCBI Taxonomy" id="420402"/>
    <lineage>
        <taxon>Bacteria</taxon>
        <taxon>Pseudomonadati</taxon>
        <taxon>Pseudomonadota</taxon>
        <taxon>Gammaproteobacteria</taxon>
        <taxon>Oceanospirillales</taxon>
        <taxon>Oceanospirillaceae</taxon>
        <taxon>Marinobacterium</taxon>
    </lineage>
</organism>
<sequence length="323" mass="33977">MNAADPHMQAEQLRHQYLQALGISSWLPREPLAGARASDDWVWQFQQGAAGAQDVEAGGDYDGDYAEGDSAEQAAVAPRPARRDRVPAGAGRAALLDSLDATPAATAAAVPAAPTAPAPAPVVPAVAPVSPVAAVAAPAPAQASEAASARPRRTEPQVIPEFKLAFLALGDGLIIDSLPPQSRGGFSSAHLRLAMALWRALGMPAVESPRAQLLPWPAFTSRSLDQGWDQAQTAVQRKFDLMLAQAPVRFVLLLGDSAARLLLQSPEGGDGMRGMLFRPRSQVAALATASLSEMLQVPGCKRDVWRELQPLIQYLSQATPADG</sequence>
<protein>
    <recommendedName>
        <fullName evidence="4">DNA polymerase</fullName>
    </recommendedName>
</protein>
<dbReference type="SUPFAM" id="SSF52141">
    <property type="entry name" value="Uracil-DNA glycosylase-like"/>
    <property type="match status" value="1"/>
</dbReference>